<protein>
    <submittedName>
        <fullName evidence="1">Uncharacterized protein</fullName>
    </submittedName>
</protein>
<proteinExistence type="predicted"/>
<dbReference type="PIR" id="G82835">
    <property type="entry name" value="G82835"/>
</dbReference>
<dbReference type="EMBL" id="AE003849">
    <property type="protein sequence ID" value="AAF83007.1"/>
    <property type="molecule type" value="Genomic_DNA"/>
</dbReference>
<name>Q9PGV4_XYLFA</name>
<evidence type="ECO:0000313" key="2">
    <source>
        <dbReference type="Proteomes" id="UP000000812"/>
    </source>
</evidence>
<dbReference type="Proteomes" id="UP000000812">
    <property type="component" value="Chromosome"/>
</dbReference>
<dbReference type="KEGG" id="xfa:XF_0194"/>
<dbReference type="AlphaFoldDB" id="Q9PGV4"/>
<sequence>MSVLIVLTNECCFYSACRVDVTTGYRQRYYSLKFSLMFEQIDYQCFVCCYMR</sequence>
<organism evidence="1 2">
    <name type="scientific">Xylella fastidiosa (strain 9a5c)</name>
    <dbReference type="NCBI Taxonomy" id="160492"/>
    <lineage>
        <taxon>Bacteria</taxon>
        <taxon>Pseudomonadati</taxon>
        <taxon>Pseudomonadota</taxon>
        <taxon>Gammaproteobacteria</taxon>
        <taxon>Lysobacterales</taxon>
        <taxon>Lysobacteraceae</taxon>
        <taxon>Xylella</taxon>
    </lineage>
</organism>
<accession>Q9PGV4</accession>
<evidence type="ECO:0000313" key="1">
    <source>
        <dbReference type="EMBL" id="AAF83007.1"/>
    </source>
</evidence>
<dbReference type="STRING" id="160492.XF_0194"/>
<gene>
    <name evidence="1" type="ordered locus">XF_0194</name>
</gene>
<reference evidence="1 2" key="1">
    <citation type="journal article" date="2000" name="Nature">
        <title>The genome sequence of the plant pathogen Xylella fastidiosa.</title>
        <authorList>
            <person name="Simpson A.J."/>
            <person name="Reinach F.C."/>
            <person name="Arruda P."/>
            <person name="Abreu F.A."/>
            <person name="Acencio M."/>
            <person name="Alvarenga R."/>
            <person name="Alves L.M."/>
            <person name="Araya J.E."/>
            <person name="Baia G.S."/>
            <person name="Baptista C.S."/>
            <person name="Barros M.H."/>
            <person name="Bonaccorsi E.D."/>
            <person name="Bordin S."/>
            <person name="Bove J.M."/>
            <person name="Briones M.R."/>
            <person name="Bueno M.R."/>
            <person name="Camargo A.A."/>
            <person name="Camargo L.E."/>
            <person name="Carraro D.M."/>
            <person name="Carrer H."/>
            <person name="Colauto N.B."/>
            <person name="Colombo C."/>
            <person name="Costa F.F."/>
            <person name="Costa M.C."/>
            <person name="Costa-Neto C.M."/>
            <person name="Coutinho L.L."/>
            <person name="Cristofani M."/>
            <person name="Dias-Neto E."/>
            <person name="Docena C."/>
            <person name="El-Dorry H."/>
            <person name="Facincani A.P."/>
            <person name="Ferreira A.J."/>
            <person name="Ferreira V.C."/>
            <person name="Ferro J.A."/>
            <person name="Fraga J.S."/>
            <person name="Franca S.C."/>
            <person name="Franco M.C."/>
            <person name="Frohme M."/>
            <person name="Furlan L.R."/>
            <person name="Garnier M."/>
            <person name="Goldman G.H."/>
            <person name="Goldman M.H."/>
            <person name="Gomes S.L."/>
            <person name="Gruber A."/>
            <person name="Ho P.L."/>
            <person name="Hoheisel J.D."/>
            <person name="Junqueira M.L."/>
            <person name="Kemper E.L."/>
            <person name="Kitajima J.P."/>
            <person name="Krieger J.E."/>
            <person name="Kuramae E.E."/>
            <person name="Laigret F."/>
            <person name="Lambais M.R."/>
            <person name="Leite L.C."/>
            <person name="Lemos E.G."/>
            <person name="Lemos M.V."/>
            <person name="Lopes S.A."/>
            <person name="Lopes C.R."/>
            <person name="Machado J.A."/>
            <person name="Machado M.A."/>
            <person name="Madeira A.M."/>
            <person name="Madeira H.M."/>
            <person name="Marino C.L."/>
            <person name="Marques M.V."/>
            <person name="Martins E.A."/>
            <person name="Martins E.M."/>
            <person name="Matsukuma A.Y."/>
            <person name="Menck C.F."/>
            <person name="Miracca E.C."/>
            <person name="Miyaki C.Y."/>
            <person name="Monteriro-Vitorello C.B."/>
            <person name="Moon D.H."/>
            <person name="Nagai M.A."/>
            <person name="Nascimento A.L."/>
            <person name="Netto L.E."/>
            <person name="Nhani A.Jr."/>
            <person name="Nobrega F.G."/>
            <person name="Nunes L.R."/>
            <person name="Oliveira M.A."/>
            <person name="de Oliveira M.C."/>
            <person name="de Oliveira R.C."/>
            <person name="Palmieri D.A."/>
            <person name="Paris A."/>
            <person name="Peixoto B.R."/>
            <person name="Pereira G.A."/>
            <person name="Pereira H.A.Jr."/>
            <person name="Pesquero J.B."/>
            <person name="Quaggio R.B."/>
            <person name="Roberto P.G."/>
            <person name="Rodrigues V."/>
            <person name="de M Rosa A.J."/>
            <person name="de Rosa V.E.Jr."/>
            <person name="de Sa R.G."/>
            <person name="Santelli R.V."/>
            <person name="Sawasaki H.E."/>
            <person name="da Silva A.C."/>
            <person name="da Silva A.M."/>
            <person name="da Silva F.R."/>
            <person name="da Silva W.A.Jr."/>
            <person name="da Silveira J.F."/>
            <person name="Silvestri M.L."/>
            <person name="Siqueira W.J."/>
            <person name="de Souza A.A."/>
            <person name="de Souza A.P."/>
            <person name="Terenzi M.F."/>
            <person name="Truffi D."/>
            <person name="Tsai S.M."/>
            <person name="Tsuhako M.H."/>
            <person name="Vallada H."/>
            <person name="Van Sluys M.A."/>
            <person name="Verjovski-Almeida S."/>
            <person name="Vettore A.L."/>
            <person name="Zago M.A."/>
            <person name="Zatz M."/>
            <person name="Meidanis J."/>
            <person name="Setubal J.C."/>
        </authorList>
    </citation>
    <scope>NUCLEOTIDE SEQUENCE [LARGE SCALE GENOMIC DNA]</scope>
    <source>
        <strain evidence="1 2">9a5c</strain>
    </source>
</reference>
<dbReference type="HOGENOM" id="CLU_3086366_0_0_6"/>